<dbReference type="Proteomes" id="UP000320048">
    <property type="component" value="Unassembled WGS sequence"/>
</dbReference>
<feature type="domain" description="FIST C-domain" evidence="7">
    <location>
        <begin position="251"/>
        <end position="396"/>
    </location>
</feature>
<comment type="subcellular location">
    <subcellularLocation>
        <location evidence="1">Cell membrane</location>
        <topology evidence="1">Multi-pass membrane protein</topology>
    </subcellularLocation>
</comment>
<sequence length="420" mass="44527">MLARRLHGHRGGPGKPCPAGYYQIMRATAGIGQQQTWRAALAEAMSRMPPGDGEAHDLAFLFASPAYAEDFPELVAAARRATRARILLGCSGQGVIGAGREVEGHPALALLAFALPDAVLRPVRLTQGVIERCRRPEDWHEATGVGPGGAAAWFLFADPFTLDADALLAAWSDAYPRIPVVGGLASGDLRARRTHVFLDEHAYDRGAVAVALGGPYGVHTVVSQGCTPIGEPWTVTGVTGNVIETIAGRHAYQVLLETVQALPEDLRQRARGNLFVGLAIDEHREELRRGDFLIRNLLAADAEHGTLTAGAMPRPGQTLQFQLRDRAAADEDLHALLAAAKRTLGAREPIAALLCSCNGRGVGLFATPDHDARAVADQLGPVPLAGFFCNGEVGPVGSRNFLHGYTASIALIVRKDAAVA</sequence>
<dbReference type="SMART" id="SM00897">
    <property type="entry name" value="FIST"/>
    <property type="match status" value="1"/>
</dbReference>
<evidence type="ECO:0000256" key="2">
    <source>
        <dbReference type="ARBA" id="ARBA00022475"/>
    </source>
</evidence>
<dbReference type="GO" id="GO:0005886">
    <property type="term" value="C:plasma membrane"/>
    <property type="evidence" value="ECO:0007669"/>
    <property type="project" value="UniProtKB-SubCell"/>
</dbReference>
<evidence type="ECO:0008006" key="10">
    <source>
        <dbReference type="Google" id="ProtNLM"/>
    </source>
</evidence>
<keyword evidence="3" id="KW-0812">Transmembrane</keyword>
<dbReference type="SMART" id="SM01204">
    <property type="entry name" value="FIST_C"/>
    <property type="match status" value="1"/>
</dbReference>
<dbReference type="Pfam" id="PF10442">
    <property type="entry name" value="FIST_C"/>
    <property type="match status" value="1"/>
</dbReference>
<dbReference type="PANTHER" id="PTHR14939:SF5">
    <property type="entry name" value="F-BOX ONLY PROTEIN 22"/>
    <property type="match status" value="1"/>
</dbReference>
<evidence type="ECO:0000256" key="5">
    <source>
        <dbReference type="ARBA" id="ARBA00023136"/>
    </source>
</evidence>
<evidence type="ECO:0000313" key="9">
    <source>
        <dbReference type="Proteomes" id="UP000320048"/>
    </source>
</evidence>
<proteinExistence type="predicted"/>
<dbReference type="EMBL" id="VBAO01000163">
    <property type="protein sequence ID" value="TMI81617.1"/>
    <property type="molecule type" value="Genomic_DNA"/>
</dbReference>
<evidence type="ECO:0000256" key="1">
    <source>
        <dbReference type="ARBA" id="ARBA00004651"/>
    </source>
</evidence>
<comment type="caution">
    <text evidence="8">The sequence shown here is derived from an EMBL/GenBank/DDBJ whole genome shotgun (WGS) entry which is preliminary data.</text>
</comment>
<keyword evidence="2" id="KW-1003">Cell membrane</keyword>
<evidence type="ECO:0000256" key="3">
    <source>
        <dbReference type="ARBA" id="ARBA00022692"/>
    </source>
</evidence>
<organism evidence="8 9">
    <name type="scientific">Candidatus Segetimicrobium genomatis</name>
    <dbReference type="NCBI Taxonomy" id="2569760"/>
    <lineage>
        <taxon>Bacteria</taxon>
        <taxon>Bacillati</taxon>
        <taxon>Candidatus Sysuimicrobiota</taxon>
        <taxon>Candidatus Sysuimicrobiia</taxon>
        <taxon>Candidatus Sysuimicrobiales</taxon>
        <taxon>Candidatus Segetimicrobiaceae</taxon>
        <taxon>Candidatus Segetimicrobium</taxon>
    </lineage>
</organism>
<feature type="domain" description="FIST" evidence="6">
    <location>
        <begin position="55"/>
        <end position="250"/>
    </location>
</feature>
<accession>A0A537JDJ0</accession>
<evidence type="ECO:0000259" key="6">
    <source>
        <dbReference type="SMART" id="SM00897"/>
    </source>
</evidence>
<evidence type="ECO:0000256" key="4">
    <source>
        <dbReference type="ARBA" id="ARBA00022989"/>
    </source>
</evidence>
<dbReference type="InterPro" id="IPR016741">
    <property type="entry name" value="UCP018953"/>
</dbReference>
<keyword evidence="5" id="KW-0472">Membrane</keyword>
<evidence type="ECO:0000313" key="8">
    <source>
        <dbReference type="EMBL" id="TMI81617.1"/>
    </source>
</evidence>
<dbReference type="PIRSF" id="PIRSF018953">
    <property type="entry name" value="UCP018953"/>
    <property type="match status" value="1"/>
</dbReference>
<reference evidence="8 9" key="1">
    <citation type="journal article" date="2019" name="Nat. Microbiol.">
        <title>Mediterranean grassland soil C-N compound turnover is dependent on rainfall and depth, and is mediated by genomically divergent microorganisms.</title>
        <authorList>
            <person name="Diamond S."/>
            <person name="Andeer P.F."/>
            <person name="Li Z."/>
            <person name="Crits-Christoph A."/>
            <person name="Burstein D."/>
            <person name="Anantharaman K."/>
            <person name="Lane K.R."/>
            <person name="Thomas B.C."/>
            <person name="Pan C."/>
            <person name="Northen T.R."/>
            <person name="Banfield J.F."/>
        </authorList>
    </citation>
    <scope>NUCLEOTIDE SEQUENCE [LARGE SCALE GENOMIC DNA]</scope>
    <source>
        <strain evidence="8">NP_7</strain>
    </source>
</reference>
<keyword evidence="4" id="KW-1133">Transmembrane helix</keyword>
<dbReference type="Pfam" id="PF08495">
    <property type="entry name" value="FIST"/>
    <property type="match status" value="1"/>
</dbReference>
<name>A0A537JDJ0_9BACT</name>
<dbReference type="InterPro" id="IPR019494">
    <property type="entry name" value="FIST_C"/>
</dbReference>
<dbReference type="AlphaFoldDB" id="A0A537JDJ0"/>
<protein>
    <recommendedName>
        <fullName evidence="10">Histidine kinase</fullName>
    </recommendedName>
</protein>
<dbReference type="InterPro" id="IPR013702">
    <property type="entry name" value="FIST_domain_N"/>
</dbReference>
<gene>
    <name evidence="8" type="ORF">E6H04_06265</name>
</gene>
<dbReference type="PANTHER" id="PTHR14939">
    <property type="entry name" value="F-BOX ONLY PROTEIN 22"/>
    <property type="match status" value="1"/>
</dbReference>
<evidence type="ECO:0000259" key="7">
    <source>
        <dbReference type="SMART" id="SM01204"/>
    </source>
</evidence>